<protein>
    <submittedName>
        <fullName evidence="1">Uncharacterized protein</fullName>
    </submittedName>
</protein>
<reference evidence="1 2" key="1">
    <citation type="submission" date="2019-01" db="EMBL/GenBank/DDBJ databases">
        <authorList>
            <person name="Alioto T."/>
            <person name="Alioto T."/>
        </authorList>
    </citation>
    <scope>NUCLEOTIDE SEQUENCE [LARGE SCALE GENOMIC DNA]</scope>
</reference>
<proteinExistence type="predicted"/>
<evidence type="ECO:0000313" key="1">
    <source>
        <dbReference type="EMBL" id="VFV26089.1"/>
    </source>
</evidence>
<sequence length="66" mass="6988">KLPSPPPSVPSAAHSISCPEARVKMSVVPPGVLQDSLCFLQSGMEEKIKQLFGVQRVVLEPGPPVP</sequence>
<keyword evidence="2" id="KW-1185">Reference proteome</keyword>
<dbReference type="Proteomes" id="UP000386466">
    <property type="component" value="Unassembled WGS sequence"/>
</dbReference>
<accession>A0A485N0K2</accession>
<feature type="non-terminal residue" evidence="1">
    <location>
        <position position="1"/>
    </location>
</feature>
<gene>
    <name evidence="1" type="ORF">LYPA_23C005997</name>
</gene>
<organism evidence="1 2">
    <name type="scientific">Lynx pardinus</name>
    <name type="common">Iberian lynx</name>
    <name type="synonym">Felis pardina</name>
    <dbReference type="NCBI Taxonomy" id="191816"/>
    <lineage>
        <taxon>Eukaryota</taxon>
        <taxon>Metazoa</taxon>
        <taxon>Chordata</taxon>
        <taxon>Craniata</taxon>
        <taxon>Vertebrata</taxon>
        <taxon>Euteleostomi</taxon>
        <taxon>Mammalia</taxon>
        <taxon>Eutheria</taxon>
        <taxon>Laurasiatheria</taxon>
        <taxon>Carnivora</taxon>
        <taxon>Feliformia</taxon>
        <taxon>Felidae</taxon>
        <taxon>Felinae</taxon>
        <taxon>Lynx</taxon>
    </lineage>
</organism>
<feature type="non-terminal residue" evidence="1">
    <location>
        <position position="66"/>
    </location>
</feature>
<name>A0A485N0K2_LYNPA</name>
<evidence type="ECO:0000313" key="2">
    <source>
        <dbReference type="Proteomes" id="UP000386466"/>
    </source>
</evidence>
<dbReference type="AlphaFoldDB" id="A0A485N0K2"/>
<dbReference type="EMBL" id="CAAGRJ010008351">
    <property type="protein sequence ID" value="VFV26089.1"/>
    <property type="molecule type" value="Genomic_DNA"/>
</dbReference>